<evidence type="ECO:0000256" key="3">
    <source>
        <dbReference type="ARBA" id="ARBA00022475"/>
    </source>
</evidence>
<dbReference type="GeneID" id="35866775"/>
<evidence type="ECO:0000256" key="2">
    <source>
        <dbReference type="ARBA" id="ARBA00022448"/>
    </source>
</evidence>
<keyword evidence="4 7" id="KW-0812">Transmembrane</keyword>
<feature type="domain" description="ABC transmembrane type-1" evidence="8">
    <location>
        <begin position="98"/>
        <end position="313"/>
    </location>
</feature>
<evidence type="ECO:0000256" key="5">
    <source>
        <dbReference type="ARBA" id="ARBA00022989"/>
    </source>
</evidence>
<gene>
    <name evidence="9" type="ORF">CYJ19_05210</name>
</gene>
<dbReference type="Pfam" id="PF00528">
    <property type="entry name" value="BPD_transp_1"/>
    <property type="match status" value="1"/>
</dbReference>
<evidence type="ECO:0000256" key="4">
    <source>
        <dbReference type="ARBA" id="ARBA00022692"/>
    </source>
</evidence>
<feature type="transmembrane region" description="Helical" evidence="7">
    <location>
        <begin position="136"/>
        <end position="156"/>
    </location>
</feature>
<dbReference type="GO" id="GO:0005886">
    <property type="term" value="C:plasma membrane"/>
    <property type="evidence" value="ECO:0007669"/>
    <property type="project" value="UniProtKB-SubCell"/>
</dbReference>
<dbReference type="InterPro" id="IPR035906">
    <property type="entry name" value="MetI-like_sf"/>
</dbReference>
<dbReference type="AlphaFoldDB" id="A0A2I1IM85"/>
<dbReference type="EMBL" id="PKKO01000003">
    <property type="protein sequence ID" value="PKY72250.1"/>
    <property type="molecule type" value="Genomic_DNA"/>
</dbReference>
<feature type="transmembrane region" description="Helical" evidence="7">
    <location>
        <begin position="101"/>
        <end position="124"/>
    </location>
</feature>
<accession>A0A2I1IM85</accession>
<dbReference type="InterPro" id="IPR051393">
    <property type="entry name" value="ABC_transporter_permease"/>
</dbReference>
<sequence>MSAEKVRGSSSVSAVSAKRGSRARERHDARTGWAFMAPFCLLFVLVFLIPICVSIFSSFFVQEASGGGAFGGGETVSNFVGLANYKTVVTNPEFWHGMGRVILYTLFQVPIMIILALIFALLLDSFLTKHVTIYRLGYFLPFAIPGIVAAMIWLYLYTPELSPIVAGLSHLGLDVNFLSRNVILASMANMTTWTYTGYNMLIFLAALQAIPGDLSEAARIDGATGFQIVTKIKIPLVRGAALLAVLLSIIGTVQLFNEPAIMATTQTWMGKAYTPMMMAYNTMMGNLSPSGDGPASAVSIVMAVFAGVLAVVYALVDRKTAK</sequence>
<dbReference type="SUPFAM" id="SSF161098">
    <property type="entry name" value="MetI-like"/>
    <property type="match status" value="1"/>
</dbReference>
<proteinExistence type="inferred from homology"/>
<feature type="transmembrane region" description="Helical" evidence="7">
    <location>
        <begin position="295"/>
        <end position="316"/>
    </location>
</feature>
<dbReference type="PANTHER" id="PTHR30193">
    <property type="entry name" value="ABC TRANSPORTER PERMEASE PROTEIN"/>
    <property type="match status" value="1"/>
</dbReference>
<dbReference type="Proteomes" id="UP000235122">
    <property type="component" value="Unassembled WGS sequence"/>
</dbReference>
<reference evidence="9 10" key="1">
    <citation type="submission" date="2017-12" db="EMBL/GenBank/DDBJ databases">
        <title>Phylogenetic diversity of female urinary microbiome.</title>
        <authorList>
            <person name="Thomas-White K."/>
            <person name="Wolfe A.J."/>
        </authorList>
    </citation>
    <scope>NUCLEOTIDE SEQUENCE [LARGE SCALE GENOMIC DNA]</scope>
    <source>
        <strain evidence="9 10">UMB0402</strain>
    </source>
</reference>
<dbReference type="GO" id="GO:0055085">
    <property type="term" value="P:transmembrane transport"/>
    <property type="evidence" value="ECO:0007669"/>
    <property type="project" value="InterPro"/>
</dbReference>
<keyword evidence="5 7" id="KW-1133">Transmembrane helix</keyword>
<name>A0A2I1IM85_9ACTO</name>
<feature type="transmembrane region" description="Helical" evidence="7">
    <location>
        <begin position="235"/>
        <end position="256"/>
    </location>
</feature>
<comment type="subcellular location">
    <subcellularLocation>
        <location evidence="1 7">Cell membrane</location>
        <topology evidence="1 7">Multi-pass membrane protein</topology>
    </subcellularLocation>
</comment>
<comment type="caution">
    <text evidence="9">The sequence shown here is derived from an EMBL/GenBank/DDBJ whole genome shotgun (WGS) entry which is preliminary data.</text>
</comment>
<comment type="similarity">
    <text evidence="7">Belongs to the binding-protein-dependent transport system permease family.</text>
</comment>
<evidence type="ECO:0000313" key="10">
    <source>
        <dbReference type="Proteomes" id="UP000235122"/>
    </source>
</evidence>
<evidence type="ECO:0000256" key="6">
    <source>
        <dbReference type="ARBA" id="ARBA00023136"/>
    </source>
</evidence>
<keyword evidence="6 7" id="KW-0472">Membrane</keyword>
<evidence type="ECO:0000313" key="9">
    <source>
        <dbReference type="EMBL" id="PKY72250.1"/>
    </source>
</evidence>
<evidence type="ECO:0000256" key="7">
    <source>
        <dbReference type="RuleBase" id="RU363032"/>
    </source>
</evidence>
<evidence type="ECO:0000259" key="8">
    <source>
        <dbReference type="PROSITE" id="PS50928"/>
    </source>
</evidence>
<dbReference type="CDD" id="cd06261">
    <property type="entry name" value="TM_PBP2"/>
    <property type="match status" value="1"/>
</dbReference>
<dbReference type="PROSITE" id="PS50928">
    <property type="entry name" value="ABC_TM1"/>
    <property type="match status" value="1"/>
</dbReference>
<keyword evidence="10" id="KW-1185">Reference proteome</keyword>
<dbReference type="STRING" id="33007.HMPREF3198_00172"/>
<dbReference type="PANTHER" id="PTHR30193:SF41">
    <property type="entry name" value="DIACETYLCHITOBIOSE UPTAKE SYSTEM PERMEASE PROTEIN NGCF"/>
    <property type="match status" value="1"/>
</dbReference>
<protein>
    <submittedName>
        <fullName evidence="9">ABC transporter permease</fullName>
    </submittedName>
</protein>
<evidence type="ECO:0000256" key="1">
    <source>
        <dbReference type="ARBA" id="ARBA00004651"/>
    </source>
</evidence>
<dbReference type="RefSeq" id="WP_024331871.1">
    <property type="nucleotide sequence ID" value="NZ_JASOXK010000005.1"/>
</dbReference>
<feature type="transmembrane region" description="Helical" evidence="7">
    <location>
        <begin position="32"/>
        <end position="56"/>
    </location>
</feature>
<keyword evidence="2 7" id="KW-0813">Transport</keyword>
<dbReference type="Gene3D" id="1.10.3720.10">
    <property type="entry name" value="MetI-like"/>
    <property type="match status" value="1"/>
</dbReference>
<organism evidence="9 10">
    <name type="scientific">Winkia neuii</name>
    <dbReference type="NCBI Taxonomy" id="33007"/>
    <lineage>
        <taxon>Bacteria</taxon>
        <taxon>Bacillati</taxon>
        <taxon>Actinomycetota</taxon>
        <taxon>Actinomycetes</taxon>
        <taxon>Actinomycetales</taxon>
        <taxon>Actinomycetaceae</taxon>
        <taxon>Winkia</taxon>
    </lineage>
</organism>
<dbReference type="InterPro" id="IPR000515">
    <property type="entry name" value="MetI-like"/>
</dbReference>
<keyword evidence="3" id="KW-1003">Cell membrane</keyword>